<dbReference type="InterPro" id="IPR013783">
    <property type="entry name" value="Ig-like_fold"/>
</dbReference>
<protein>
    <recommendedName>
        <fullName evidence="5">Bacterial Ig domain-containing protein</fullName>
    </recommendedName>
</protein>
<evidence type="ECO:0000256" key="1">
    <source>
        <dbReference type="SAM" id="MobiDB-lite"/>
    </source>
</evidence>
<dbReference type="EMBL" id="LCFP01000003">
    <property type="protein sequence ID" value="KKS98094.1"/>
    <property type="molecule type" value="Genomic_DNA"/>
</dbReference>
<organism evidence="3 4">
    <name type="scientific">Candidatus Gottesmanbacteria bacterium GW2011_GWA2_43_14</name>
    <dbReference type="NCBI Taxonomy" id="1618443"/>
    <lineage>
        <taxon>Bacteria</taxon>
        <taxon>Candidatus Gottesmaniibacteriota</taxon>
    </lineage>
</organism>
<keyword evidence="2" id="KW-0812">Transmembrane</keyword>
<comment type="caution">
    <text evidence="3">The sequence shown here is derived from an EMBL/GenBank/DDBJ whole genome shotgun (WGS) entry which is preliminary data.</text>
</comment>
<feature type="transmembrane region" description="Helical" evidence="2">
    <location>
        <begin position="30"/>
        <end position="50"/>
    </location>
</feature>
<keyword evidence="2" id="KW-1133">Transmembrane helix</keyword>
<evidence type="ECO:0000313" key="4">
    <source>
        <dbReference type="Proteomes" id="UP000034894"/>
    </source>
</evidence>
<feature type="region of interest" description="Disordered" evidence="1">
    <location>
        <begin position="1"/>
        <end position="20"/>
    </location>
</feature>
<dbReference type="STRING" id="1618443.UV73_C0003G0036"/>
<evidence type="ECO:0000313" key="3">
    <source>
        <dbReference type="EMBL" id="KKS98094.1"/>
    </source>
</evidence>
<evidence type="ECO:0000256" key="2">
    <source>
        <dbReference type="SAM" id="Phobius"/>
    </source>
</evidence>
<proteinExistence type="predicted"/>
<gene>
    <name evidence="3" type="ORF">UV73_C0003G0036</name>
</gene>
<name>A0A0G1DKD3_9BACT</name>
<sequence>MDQNQADIEKPLDANPQTESQQVKKRDFRYLYLGLFILVLLIVASVFIIVPSLKKNEELSTTVTGREIPSNMFLTLEYPEADSIAVDQETLVKGRTLPGSTVLIFTDADEETVQSDSQGNFETTIVLSDTSDVLSVTAVSPQGEEKTLDLEINVNAEEL</sequence>
<dbReference type="AlphaFoldDB" id="A0A0G1DKD3"/>
<keyword evidence="2" id="KW-0472">Membrane</keyword>
<reference evidence="3 4" key="1">
    <citation type="journal article" date="2015" name="Nature">
        <title>rRNA introns, odd ribosomes, and small enigmatic genomes across a large radiation of phyla.</title>
        <authorList>
            <person name="Brown C.T."/>
            <person name="Hug L.A."/>
            <person name="Thomas B.C."/>
            <person name="Sharon I."/>
            <person name="Castelle C.J."/>
            <person name="Singh A."/>
            <person name="Wilkins M.J."/>
            <person name="Williams K.H."/>
            <person name="Banfield J.F."/>
        </authorList>
    </citation>
    <scope>NUCLEOTIDE SEQUENCE [LARGE SCALE GENOMIC DNA]</scope>
</reference>
<accession>A0A0G1DKD3</accession>
<dbReference type="Proteomes" id="UP000034894">
    <property type="component" value="Unassembled WGS sequence"/>
</dbReference>
<dbReference type="Gene3D" id="2.60.40.10">
    <property type="entry name" value="Immunoglobulins"/>
    <property type="match status" value="1"/>
</dbReference>
<evidence type="ECO:0008006" key="5">
    <source>
        <dbReference type="Google" id="ProtNLM"/>
    </source>
</evidence>